<feature type="region of interest" description="Disordered" evidence="1">
    <location>
        <begin position="183"/>
        <end position="215"/>
    </location>
</feature>
<evidence type="ECO:0000313" key="2">
    <source>
        <dbReference type="EMBL" id="KAJ1165088.1"/>
    </source>
</evidence>
<dbReference type="Proteomes" id="UP001066276">
    <property type="component" value="Chromosome 4_2"/>
</dbReference>
<dbReference type="Gene3D" id="3.30.250.20">
    <property type="entry name" value="L1 transposable element, C-terminal domain"/>
    <property type="match status" value="1"/>
</dbReference>
<dbReference type="EMBL" id="JANPWB010000008">
    <property type="protein sequence ID" value="KAJ1165088.1"/>
    <property type="molecule type" value="Genomic_DNA"/>
</dbReference>
<keyword evidence="3" id="KW-1185">Reference proteome</keyword>
<proteinExistence type="predicted"/>
<evidence type="ECO:0000313" key="3">
    <source>
        <dbReference type="Proteomes" id="UP001066276"/>
    </source>
</evidence>
<reference evidence="2" key="1">
    <citation type="journal article" date="2022" name="bioRxiv">
        <title>Sequencing and chromosome-scale assembly of the giantPleurodeles waltlgenome.</title>
        <authorList>
            <person name="Brown T."/>
            <person name="Elewa A."/>
            <person name="Iarovenko S."/>
            <person name="Subramanian E."/>
            <person name="Araus A.J."/>
            <person name="Petzold A."/>
            <person name="Susuki M."/>
            <person name="Suzuki K.-i.T."/>
            <person name="Hayashi T."/>
            <person name="Toyoda A."/>
            <person name="Oliveira C."/>
            <person name="Osipova E."/>
            <person name="Leigh N.D."/>
            <person name="Simon A."/>
            <person name="Yun M.H."/>
        </authorList>
    </citation>
    <scope>NUCLEOTIDE SEQUENCE</scope>
    <source>
        <strain evidence="2">20211129_DDA</strain>
        <tissue evidence="2">Liver</tissue>
    </source>
</reference>
<comment type="caution">
    <text evidence="2">The sequence shown here is derived from an EMBL/GenBank/DDBJ whole genome shotgun (WGS) entry which is preliminary data.</text>
</comment>
<sequence>MKTKWQPPRDTDVKTDRADVYKTKTVTIAGRKATGGGSLRVAALLFLLLLSREESDHVFALFLFLNIALTYGSFSRVMQAATCDADSDGTNMCAWQRGLRGGGVKRACAHLTGNVDPGYTNLIRHQRGAYIPIKKVMRQQGIKYSLIYPTKLRVELKEKTYFLQIAQDAWTWLEDLGLGTGLPLRTKREKGETTNQSKSGTKKRGRAPQHQLKNR</sequence>
<accession>A0AAV7SLV0</accession>
<dbReference type="AlphaFoldDB" id="A0AAV7SLV0"/>
<evidence type="ECO:0000256" key="1">
    <source>
        <dbReference type="SAM" id="MobiDB-lite"/>
    </source>
</evidence>
<protein>
    <submittedName>
        <fullName evidence="2">Uncharacterized protein</fullName>
    </submittedName>
</protein>
<dbReference type="InterPro" id="IPR042566">
    <property type="entry name" value="L1_C"/>
</dbReference>
<organism evidence="2 3">
    <name type="scientific">Pleurodeles waltl</name>
    <name type="common">Iberian ribbed newt</name>
    <dbReference type="NCBI Taxonomy" id="8319"/>
    <lineage>
        <taxon>Eukaryota</taxon>
        <taxon>Metazoa</taxon>
        <taxon>Chordata</taxon>
        <taxon>Craniata</taxon>
        <taxon>Vertebrata</taxon>
        <taxon>Euteleostomi</taxon>
        <taxon>Amphibia</taxon>
        <taxon>Batrachia</taxon>
        <taxon>Caudata</taxon>
        <taxon>Salamandroidea</taxon>
        <taxon>Salamandridae</taxon>
        <taxon>Pleurodelinae</taxon>
        <taxon>Pleurodeles</taxon>
    </lineage>
</organism>
<feature type="compositionally biased region" description="Basic residues" evidence="1">
    <location>
        <begin position="200"/>
        <end position="215"/>
    </location>
</feature>
<gene>
    <name evidence="2" type="ORF">NDU88_005517</name>
</gene>
<name>A0AAV7SLV0_PLEWA</name>